<reference evidence="4 5" key="1">
    <citation type="journal article" date="2018" name="Plant J.">
        <title>Genome sequences of Chlorella sorokiniana UTEX 1602 and Micractinium conductrix SAG 241.80: implications to maltose excretion by a green alga.</title>
        <authorList>
            <person name="Arriola M.B."/>
            <person name="Velmurugan N."/>
            <person name="Zhang Y."/>
            <person name="Plunkett M.H."/>
            <person name="Hondzo H."/>
            <person name="Barney B.M."/>
        </authorList>
    </citation>
    <scope>NUCLEOTIDE SEQUENCE [LARGE SCALE GENOMIC DNA]</scope>
    <source>
        <strain evidence="5">UTEX 1602</strain>
    </source>
</reference>
<proteinExistence type="inferred from homology"/>
<dbReference type="GO" id="GO:0016805">
    <property type="term" value="F:dipeptidase activity"/>
    <property type="evidence" value="ECO:0007669"/>
    <property type="project" value="InterPro"/>
</dbReference>
<protein>
    <submittedName>
        <fullName evidence="4">Peptidase C69</fullName>
    </submittedName>
</protein>
<accession>A0A2P6TE67</accession>
<dbReference type="InterPro" id="IPR001638">
    <property type="entry name" value="Solute-binding_3/MltF_N"/>
</dbReference>
<evidence type="ECO:0000256" key="2">
    <source>
        <dbReference type="SAM" id="SignalP"/>
    </source>
</evidence>
<dbReference type="AlphaFoldDB" id="A0A2P6TE67"/>
<dbReference type="Gene3D" id="3.40.190.10">
    <property type="entry name" value="Periplasmic binding protein-like II"/>
    <property type="match status" value="2"/>
</dbReference>
<evidence type="ECO:0000256" key="1">
    <source>
        <dbReference type="ARBA" id="ARBA00005705"/>
    </source>
</evidence>
<dbReference type="PANTHER" id="PTHR12994">
    <property type="entry name" value="SECERNIN"/>
    <property type="match status" value="1"/>
</dbReference>
<evidence type="ECO:0000313" key="4">
    <source>
        <dbReference type="EMBL" id="PRW20929.1"/>
    </source>
</evidence>
<dbReference type="PANTHER" id="PTHR12994:SF17">
    <property type="entry name" value="LD30995P"/>
    <property type="match status" value="1"/>
</dbReference>
<comment type="caution">
    <text evidence="4">The sequence shown here is derived from an EMBL/GenBank/DDBJ whole genome shotgun (WGS) entry which is preliminary data.</text>
</comment>
<feature type="chain" id="PRO_5015103938" evidence="2">
    <location>
        <begin position="22"/>
        <end position="794"/>
    </location>
</feature>
<evidence type="ECO:0000313" key="5">
    <source>
        <dbReference type="Proteomes" id="UP000239899"/>
    </source>
</evidence>
<dbReference type="Pfam" id="PF00497">
    <property type="entry name" value="SBP_bac_3"/>
    <property type="match status" value="1"/>
</dbReference>
<keyword evidence="2" id="KW-0732">Signal</keyword>
<dbReference type="SUPFAM" id="SSF53850">
    <property type="entry name" value="Periplasmic binding protein-like II"/>
    <property type="match status" value="1"/>
</dbReference>
<feature type="signal peptide" evidence="2">
    <location>
        <begin position="1"/>
        <end position="21"/>
    </location>
</feature>
<dbReference type="Proteomes" id="UP000239899">
    <property type="component" value="Unassembled WGS sequence"/>
</dbReference>
<comment type="similarity">
    <text evidence="1">Belongs to the peptidase C69 family. Secernin subfamily.</text>
</comment>
<gene>
    <name evidence="4" type="ORF">C2E21_8663</name>
</gene>
<dbReference type="OrthoDB" id="511969at2759"/>
<name>A0A2P6TE67_CHLSO</name>
<organism evidence="4 5">
    <name type="scientific">Chlorella sorokiniana</name>
    <name type="common">Freshwater green alga</name>
    <dbReference type="NCBI Taxonomy" id="3076"/>
    <lineage>
        <taxon>Eukaryota</taxon>
        <taxon>Viridiplantae</taxon>
        <taxon>Chlorophyta</taxon>
        <taxon>core chlorophytes</taxon>
        <taxon>Trebouxiophyceae</taxon>
        <taxon>Chlorellales</taxon>
        <taxon>Chlorellaceae</taxon>
        <taxon>Chlorella clade</taxon>
        <taxon>Chlorella</taxon>
    </lineage>
</organism>
<sequence>MHPHKLLAACLAVLALRCAAAQPAAEQAVGPATSPPATPGAFQQPLKVGVGLLSVDNFPFSQKSSNASAPANHGGLEGFEVSLMDALCARANLSCTAVPLWSLEDRLQGVANGSLDLTISSLSFTPGREAVVHFVRPFYYDSGVALFADSSRGGLALFGPGSKPGTADDGSSGGWRGAFTGSFPTGQTICFEYQIKVDMSATLEEAASKVKSGRCSALAYDSVTPTQAVGLSMLAAPPVYVTPYGVAINRNQTGGELEQRLVWALTSVMNQGNASEILALEQQWLVPNGVGANKDLQTVVDSISSFATPLSTGPGKAGARRMLVERSDAAAVAAGYKLKPEPRCLRHAAEPFTRLTQYPRTADKVPEMDAPADANVTNRLWWHAPRKGPFLFRSNENGFQTELPGDALGYVGWPENGVDAANGANPSFEEVGLNQFGVAISSTETIESSDAALAFDPLNNATGLTEDDVPSIISPLPTATSARQAAAALGEAIEEHGSAEGFGILFSDTGMNAWYLENAVGHHWLAQRVPDNKFFVSANQGRFQAGGWLGENVLSSPGLDEFAADAGLWDPANGTFNFFKAYMEDGWRDPLANYIRVCMLTQLFTGMDNATCMGLMPSNLPVFNTPSRPLSLTDIKQGMRNYFQGSEHDPYTNQNPHEQWRPIFVLRASHSHVVQGLKPEDYPPALTEFGPNIDAQSLFWKARRVQALDFPALAPGVEEAIASLEKDVEEVQQPAFEEAYTAAVENKDQQKADKKATSALGMNAVPDDVLLSDMIEEATATYGLHGPTQETQGI</sequence>
<keyword evidence="5" id="KW-1185">Reference proteome</keyword>
<dbReference type="GO" id="GO:0070004">
    <property type="term" value="F:cysteine-type exopeptidase activity"/>
    <property type="evidence" value="ECO:0007669"/>
    <property type="project" value="InterPro"/>
</dbReference>
<dbReference type="GO" id="GO:0006508">
    <property type="term" value="P:proteolysis"/>
    <property type="evidence" value="ECO:0007669"/>
    <property type="project" value="InterPro"/>
</dbReference>
<dbReference type="Pfam" id="PF03577">
    <property type="entry name" value="Peptidase_C69"/>
    <property type="match status" value="1"/>
</dbReference>
<evidence type="ECO:0000259" key="3">
    <source>
        <dbReference type="SMART" id="SM00062"/>
    </source>
</evidence>
<dbReference type="SMART" id="SM00062">
    <property type="entry name" value="PBPb"/>
    <property type="match status" value="1"/>
</dbReference>
<dbReference type="EMBL" id="LHPG02000021">
    <property type="protein sequence ID" value="PRW20929.1"/>
    <property type="molecule type" value="Genomic_DNA"/>
</dbReference>
<feature type="domain" description="Solute-binding protein family 3/N-terminal" evidence="3">
    <location>
        <begin position="47"/>
        <end position="288"/>
    </location>
</feature>
<dbReference type="InterPro" id="IPR005322">
    <property type="entry name" value="Peptidase_C69"/>
</dbReference>